<keyword evidence="3" id="KW-1185">Reference proteome</keyword>
<dbReference type="EMBL" id="CP092365">
    <property type="protein sequence ID" value="ULN52794.1"/>
    <property type="molecule type" value="Genomic_DNA"/>
</dbReference>
<name>A0ABY3U5Y1_9MYCO</name>
<organism evidence="2 3">
    <name type="scientific">Mycolicibacillus parakoreensis</name>
    <dbReference type="NCBI Taxonomy" id="1069221"/>
    <lineage>
        <taxon>Bacteria</taxon>
        <taxon>Bacillati</taxon>
        <taxon>Actinomycetota</taxon>
        <taxon>Actinomycetes</taxon>
        <taxon>Mycobacteriales</taxon>
        <taxon>Mycobacteriaceae</taxon>
        <taxon>Mycolicibacillus</taxon>
    </lineage>
</organism>
<evidence type="ECO:0000313" key="3">
    <source>
        <dbReference type="Proteomes" id="UP001055200"/>
    </source>
</evidence>
<keyword evidence="1" id="KW-1133">Transmembrane helix</keyword>
<protein>
    <recommendedName>
        <fullName evidence="4">Secreted protein</fullName>
    </recommendedName>
</protein>
<evidence type="ECO:0000256" key="1">
    <source>
        <dbReference type="SAM" id="Phobius"/>
    </source>
</evidence>
<keyword evidence="1" id="KW-0472">Membrane</keyword>
<dbReference type="RefSeq" id="WP_240171065.1">
    <property type="nucleotide sequence ID" value="NZ_CP092365.1"/>
</dbReference>
<proteinExistence type="predicted"/>
<evidence type="ECO:0000313" key="2">
    <source>
        <dbReference type="EMBL" id="ULN52794.1"/>
    </source>
</evidence>
<dbReference type="Proteomes" id="UP001055200">
    <property type="component" value="Chromosome"/>
</dbReference>
<feature type="transmembrane region" description="Helical" evidence="1">
    <location>
        <begin position="6"/>
        <end position="25"/>
    </location>
</feature>
<reference evidence="2" key="1">
    <citation type="submission" date="2022-08" db="EMBL/GenBank/DDBJ databases">
        <title>Complete genome sequence of 14 non-tuberculosis mycobacteria type-strains.</title>
        <authorList>
            <person name="Igarashi Y."/>
            <person name="Osugi A."/>
            <person name="Mitarai S."/>
        </authorList>
    </citation>
    <scope>NUCLEOTIDE SEQUENCE</scope>
    <source>
        <strain evidence="2">DSM 45575</strain>
    </source>
</reference>
<sequence>MGEAWVGILGVIIGSVIAAVAQVCATNRQRQWQREESQRTVQREREARLFDHKRKAYADFFAAERRLYTWCFDHNPGAPAEAAPADDEADTFFHVLHPQVKLIGSAEVVAAADSLVPQLASWLIAARSPGRDWGEAMDAVNRAETAYKDAVRKDLGLSVGPSV</sequence>
<gene>
    <name evidence="2" type="ORF">MIU77_18595</name>
</gene>
<accession>A0ABY3U5Y1</accession>
<evidence type="ECO:0008006" key="4">
    <source>
        <dbReference type="Google" id="ProtNLM"/>
    </source>
</evidence>
<keyword evidence="1" id="KW-0812">Transmembrane</keyword>